<dbReference type="SMART" id="SM00422">
    <property type="entry name" value="HTH_MERR"/>
    <property type="match status" value="1"/>
</dbReference>
<dbReference type="RefSeq" id="WP_200236784.1">
    <property type="nucleotide sequence ID" value="NZ_NRRY01000001.1"/>
</dbReference>
<dbReference type="CDD" id="cd03769">
    <property type="entry name" value="SR_IS607_transposase_like"/>
    <property type="match status" value="1"/>
</dbReference>
<evidence type="ECO:0000313" key="3">
    <source>
        <dbReference type="EMBL" id="MBK1617037.1"/>
    </source>
</evidence>
<dbReference type="SUPFAM" id="SSF46955">
    <property type="entry name" value="Putative DNA-binding domain"/>
    <property type="match status" value="1"/>
</dbReference>
<dbReference type="FunFam" id="3.40.50.1390:FF:000002">
    <property type="entry name" value="ORF1 in transposon ISC1904"/>
    <property type="match status" value="1"/>
</dbReference>
<dbReference type="InterPro" id="IPR048046">
    <property type="entry name" value="Transpos_IS607"/>
</dbReference>
<organism evidence="3 4">
    <name type="scientific">Lamprobacter modestohalophilus</name>
    <dbReference type="NCBI Taxonomy" id="1064514"/>
    <lineage>
        <taxon>Bacteria</taxon>
        <taxon>Pseudomonadati</taxon>
        <taxon>Pseudomonadota</taxon>
        <taxon>Gammaproteobacteria</taxon>
        <taxon>Chromatiales</taxon>
        <taxon>Chromatiaceae</taxon>
        <taxon>Lamprobacter</taxon>
    </lineage>
</organism>
<sequence>MSKRYSIGEFAKRIGRSPQTIRRWETEGKLQPKRLPSGHRYFDESDVRLMLGGAPKTRDVVVYCRVSSAGQKDDLASQVSAMETYCLNAGIAVDEWVSEIGGGMNFKRKRFLALVDRIQRGEVRQLLIAHKDRLMRFGFDFFSHIAEENGCEIVVVNQESLSPEQELVEDLLAIVQTFSGRLSRMRKYKQQIKTDFAETPIRQPTERCE</sequence>
<dbReference type="Gene3D" id="3.40.50.1390">
    <property type="entry name" value="Resolvase, N-terminal catalytic domain"/>
    <property type="match status" value="1"/>
</dbReference>
<dbReference type="PANTHER" id="PTHR36172">
    <property type="match status" value="1"/>
</dbReference>
<dbReference type="InterPro" id="IPR000551">
    <property type="entry name" value="MerR-type_HTH_dom"/>
</dbReference>
<dbReference type="Gene3D" id="1.10.287.2170">
    <property type="match status" value="1"/>
</dbReference>
<comment type="caution">
    <text evidence="3">The sequence shown here is derived from an EMBL/GenBank/DDBJ whole genome shotgun (WGS) entry which is preliminary data.</text>
</comment>
<dbReference type="InterPro" id="IPR006119">
    <property type="entry name" value="Resolv_N"/>
</dbReference>
<feature type="domain" description="Resolvase/invertase-type recombinase catalytic" evidence="2">
    <location>
        <begin position="59"/>
        <end position="201"/>
    </location>
</feature>
<dbReference type="Gene3D" id="1.10.1660.10">
    <property type="match status" value="1"/>
</dbReference>
<dbReference type="Pfam" id="PF00239">
    <property type="entry name" value="Resolvase"/>
    <property type="match status" value="1"/>
</dbReference>
<evidence type="ECO:0000259" key="1">
    <source>
        <dbReference type="PROSITE" id="PS50937"/>
    </source>
</evidence>
<evidence type="ECO:0000313" key="4">
    <source>
        <dbReference type="Proteomes" id="UP001138768"/>
    </source>
</evidence>
<keyword evidence="4" id="KW-1185">Reference proteome</keyword>
<dbReference type="SMART" id="SM00857">
    <property type="entry name" value="Resolvase"/>
    <property type="match status" value="1"/>
</dbReference>
<dbReference type="Proteomes" id="UP001138768">
    <property type="component" value="Unassembled WGS sequence"/>
</dbReference>
<reference evidence="3 4" key="1">
    <citation type="journal article" date="2020" name="Microorganisms">
        <title>Osmotic Adaptation and Compatible Solute Biosynthesis of Phototrophic Bacteria as Revealed from Genome Analyses.</title>
        <authorList>
            <person name="Imhoff J.F."/>
            <person name="Rahn T."/>
            <person name="Kunzel S."/>
            <person name="Keller A."/>
            <person name="Neulinger S.C."/>
        </authorList>
    </citation>
    <scope>NUCLEOTIDE SEQUENCE [LARGE SCALE GENOMIC DNA]</scope>
    <source>
        <strain evidence="3 4">DSM 25653</strain>
    </source>
</reference>
<dbReference type="PANTHER" id="PTHR36172:SF1">
    <property type="entry name" value="RESOLVASE-RELATED"/>
    <property type="match status" value="1"/>
</dbReference>
<protein>
    <submittedName>
        <fullName evidence="3">IS607 family transposase</fullName>
    </submittedName>
</protein>
<dbReference type="InterPro" id="IPR009061">
    <property type="entry name" value="DNA-bd_dom_put_sf"/>
</dbReference>
<proteinExistence type="predicted"/>
<dbReference type="GO" id="GO:0003677">
    <property type="term" value="F:DNA binding"/>
    <property type="evidence" value="ECO:0007669"/>
    <property type="project" value="InterPro"/>
</dbReference>
<evidence type="ECO:0000259" key="2">
    <source>
        <dbReference type="PROSITE" id="PS51736"/>
    </source>
</evidence>
<dbReference type="PROSITE" id="PS50937">
    <property type="entry name" value="HTH_MERR_2"/>
    <property type="match status" value="1"/>
</dbReference>
<dbReference type="Pfam" id="PF00376">
    <property type="entry name" value="MerR"/>
    <property type="match status" value="1"/>
</dbReference>
<feature type="domain" description="HTH merR-type" evidence="1">
    <location>
        <begin position="4"/>
        <end position="51"/>
    </location>
</feature>
<dbReference type="GO" id="GO:0000150">
    <property type="term" value="F:DNA strand exchange activity"/>
    <property type="evidence" value="ECO:0007669"/>
    <property type="project" value="InterPro"/>
</dbReference>
<dbReference type="PROSITE" id="PS51736">
    <property type="entry name" value="RECOMBINASES_3"/>
    <property type="match status" value="1"/>
</dbReference>
<dbReference type="SUPFAM" id="SSF53041">
    <property type="entry name" value="Resolvase-like"/>
    <property type="match status" value="1"/>
</dbReference>
<dbReference type="InterPro" id="IPR041718">
    <property type="entry name" value="IS607_transposase-like"/>
</dbReference>
<dbReference type="GO" id="GO:0006355">
    <property type="term" value="P:regulation of DNA-templated transcription"/>
    <property type="evidence" value="ECO:0007669"/>
    <property type="project" value="InterPro"/>
</dbReference>
<dbReference type="CDD" id="cd04762">
    <property type="entry name" value="HTH_MerR-trunc"/>
    <property type="match status" value="1"/>
</dbReference>
<dbReference type="AlphaFoldDB" id="A0A9X0W4W0"/>
<dbReference type="InterPro" id="IPR051491">
    <property type="entry name" value="Recombinase/Transposase-rel"/>
</dbReference>
<dbReference type="InterPro" id="IPR036162">
    <property type="entry name" value="Resolvase-like_N_sf"/>
</dbReference>
<dbReference type="NCBIfam" id="NF033518">
    <property type="entry name" value="transpos_IS607"/>
    <property type="match status" value="1"/>
</dbReference>
<dbReference type="EMBL" id="NRRY01000001">
    <property type="protein sequence ID" value="MBK1617037.1"/>
    <property type="molecule type" value="Genomic_DNA"/>
</dbReference>
<accession>A0A9X0W4W0</accession>
<gene>
    <name evidence="3" type="ORF">CKO42_00935</name>
</gene>
<name>A0A9X0W4W0_9GAMM</name>